<proteinExistence type="predicted"/>
<evidence type="ECO:0000313" key="3">
    <source>
        <dbReference type="Proteomes" id="UP000073492"/>
    </source>
</evidence>
<keyword evidence="3" id="KW-1185">Reference proteome</keyword>
<sequence length="110" mass="12024">MPVGMWPYDKQCRGLDTCFDSPSAVHCGGYETFLRSHGSTAILHEAPAQTGTVPPELSRKTSRNLEPGFPSQSSNWQNSQLARSNDSRNLEAREVGKFADTSRFMSSGSA</sequence>
<accession>A0A139I3C7</accession>
<evidence type="ECO:0000256" key="1">
    <source>
        <dbReference type="SAM" id="MobiDB-lite"/>
    </source>
</evidence>
<reference evidence="2 3" key="1">
    <citation type="submission" date="2015-07" db="EMBL/GenBank/DDBJ databases">
        <title>Comparative genomics of the Sigatoka disease complex on banana suggests a link between parallel evolutionary changes in Pseudocercospora fijiensis and Pseudocercospora eumusae and increased virulence on the banana host.</title>
        <authorList>
            <person name="Chang T.-C."/>
            <person name="Salvucci A."/>
            <person name="Crous P.W."/>
            <person name="Stergiopoulos I."/>
        </authorList>
    </citation>
    <scope>NUCLEOTIDE SEQUENCE [LARGE SCALE GENOMIC DNA]</scope>
    <source>
        <strain evidence="2 3">CBS 116634</strain>
    </source>
</reference>
<feature type="compositionally biased region" description="Basic and acidic residues" evidence="1">
    <location>
        <begin position="85"/>
        <end position="97"/>
    </location>
</feature>
<name>A0A139I3C7_9PEZI</name>
<dbReference type="AlphaFoldDB" id="A0A139I3C7"/>
<dbReference type="Proteomes" id="UP000073492">
    <property type="component" value="Unassembled WGS sequence"/>
</dbReference>
<comment type="caution">
    <text evidence="2">The sequence shown here is derived from an EMBL/GenBank/DDBJ whole genome shotgun (WGS) entry which is preliminary data.</text>
</comment>
<dbReference type="EMBL" id="LFZO01000361">
    <property type="protein sequence ID" value="KXT09233.1"/>
    <property type="molecule type" value="Genomic_DNA"/>
</dbReference>
<gene>
    <name evidence="2" type="ORF">AC579_3505</name>
</gene>
<evidence type="ECO:0000313" key="2">
    <source>
        <dbReference type="EMBL" id="KXT09233.1"/>
    </source>
</evidence>
<feature type="compositionally biased region" description="Polar residues" evidence="1">
    <location>
        <begin position="70"/>
        <end position="84"/>
    </location>
</feature>
<feature type="region of interest" description="Disordered" evidence="1">
    <location>
        <begin position="47"/>
        <end position="110"/>
    </location>
</feature>
<protein>
    <submittedName>
        <fullName evidence="2">Uncharacterized protein</fullName>
    </submittedName>
</protein>
<organism evidence="2 3">
    <name type="scientific">Pseudocercospora musae</name>
    <dbReference type="NCBI Taxonomy" id="113226"/>
    <lineage>
        <taxon>Eukaryota</taxon>
        <taxon>Fungi</taxon>
        <taxon>Dikarya</taxon>
        <taxon>Ascomycota</taxon>
        <taxon>Pezizomycotina</taxon>
        <taxon>Dothideomycetes</taxon>
        <taxon>Dothideomycetidae</taxon>
        <taxon>Mycosphaerellales</taxon>
        <taxon>Mycosphaerellaceae</taxon>
        <taxon>Pseudocercospora</taxon>
    </lineage>
</organism>